<evidence type="ECO:0000313" key="2">
    <source>
        <dbReference type="Proteomes" id="UP000838756"/>
    </source>
</evidence>
<comment type="caution">
    <text evidence="1">The sequence shown here is derived from an EMBL/GenBank/DDBJ whole genome shotgun (WGS) entry which is preliminary data.</text>
</comment>
<gene>
    <name evidence="1" type="primary">jg19362</name>
    <name evidence="1" type="ORF">PAEG_LOCUS10695</name>
</gene>
<dbReference type="Proteomes" id="UP000838756">
    <property type="component" value="Unassembled WGS sequence"/>
</dbReference>
<keyword evidence="2" id="KW-1185">Reference proteome</keyword>
<organism evidence="1 2">
    <name type="scientific">Pararge aegeria aegeria</name>
    <dbReference type="NCBI Taxonomy" id="348720"/>
    <lineage>
        <taxon>Eukaryota</taxon>
        <taxon>Metazoa</taxon>
        <taxon>Ecdysozoa</taxon>
        <taxon>Arthropoda</taxon>
        <taxon>Hexapoda</taxon>
        <taxon>Insecta</taxon>
        <taxon>Pterygota</taxon>
        <taxon>Neoptera</taxon>
        <taxon>Endopterygota</taxon>
        <taxon>Lepidoptera</taxon>
        <taxon>Glossata</taxon>
        <taxon>Ditrysia</taxon>
        <taxon>Papilionoidea</taxon>
        <taxon>Nymphalidae</taxon>
        <taxon>Satyrinae</taxon>
        <taxon>Satyrini</taxon>
        <taxon>Parargina</taxon>
        <taxon>Pararge</taxon>
    </lineage>
</organism>
<dbReference type="AlphaFoldDB" id="A0A8S4RAP4"/>
<sequence>MENSEPPRLWALCEHAFKITPASMCLTNHHINQWTSTAGHRSFRESQVPRFCSAWIQRLPATRLMSSVPTSAGLPFQHLGTQTSILCPNNMPRKLPL</sequence>
<name>A0A8S4RAP4_9NEOP</name>
<dbReference type="EMBL" id="CAKXAJ010024901">
    <property type="protein sequence ID" value="CAH2232428.1"/>
    <property type="molecule type" value="Genomic_DNA"/>
</dbReference>
<protein>
    <submittedName>
        <fullName evidence="1">Jg19362 protein</fullName>
    </submittedName>
</protein>
<accession>A0A8S4RAP4</accession>
<proteinExistence type="predicted"/>
<reference evidence="1" key="1">
    <citation type="submission" date="2022-03" db="EMBL/GenBank/DDBJ databases">
        <authorList>
            <person name="Lindestad O."/>
        </authorList>
    </citation>
    <scope>NUCLEOTIDE SEQUENCE</scope>
</reference>
<evidence type="ECO:0000313" key="1">
    <source>
        <dbReference type="EMBL" id="CAH2232428.1"/>
    </source>
</evidence>